<evidence type="ECO:0008006" key="4">
    <source>
        <dbReference type="Google" id="ProtNLM"/>
    </source>
</evidence>
<feature type="region of interest" description="Disordered" evidence="1">
    <location>
        <begin position="50"/>
        <end position="72"/>
    </location>
</feature>
<dbReference type="Proteomes" id="UP001500984">
    <property type="component" value="Unassembled WGS sequence"/>
</dbReference>
<keyword evidence="3" id="KW-1185">Reference proteome</keyword>
<accession>A0ABN2X0M1</accession>
<dbReference type="EMBL" id="BAAAPZ010000012">
    <property type="protein sequence ID" value="GAA2101985.1"/>
    <property type="molecule type" value="Genomic_DNA"/>
</dbReference>
<reference evidence="2 3" key="1">
    <citation type="journal article" date="2019" name="Int. J. Syst. Evol. Microbiol.">
        <title>The Global Catalogue of Microorganisms (GCM) 10K type strain sequencing project: providing services to taxonomists for standard genome sequencing and annotation.</title>
        <authorList>
            <consortium name="The Broad Institute Genomics Platform"/>
            <consortium name="The Broad Institute Genome Sequencing Center for Infectious Disease"/>
            <person name="Wu L."/>
            <person name="Ma J."/>
        </authorList>
    </citation>
    <scope>NUCLEOTIDE SEQUENCE [LARGE SCALE GENOMIC DNA]</scope>
    <source>
        <strain evidence="2 3">JCM 15900</strain>
    </source>
</reference>
<evidence type="ECO:0000256" key="1">
    <source>
        <dbReference type="SAM" id="MobiDB-lite"/>
    </source>
</evidence>
<sequence>MNKEMPLLGNTVETIVATVISGLVVAAVTADSRPEPEPSPLIVHIEIHSDRNSSAPLCPPNPNEVESTLRTD</sequence>
<protein>
    <recommendedName>
        <fullName evidence="4">Secreted protein</fullName>
    </recommendedName>
</protein>
<name>A0ABN2X0M1_9MICO</name>
<gene>
    <name evidence="2" type="ORF">GCM10009823_25150</name>
</gene>
<proteinExistence type="predicted"/>
<comment type="caution">
    <text evidence="2">The sequence shown here is derived from an EMBL/GenBank/DDBJ whole genome shotgun (WGS) entry which is preliminary data.</text>
</comment>
<evidence type="ECO:0000313" key="2">
    <source>
        <dbReference type="EMBL" id="GAA2101985.1"/>
    </source>
</evidence>
<evidence type="ECO:0000313" key="3">
    <source>
        <dbReference type="Proteomes" id="UP001500984"/>
    </source>
</evidence>
<organism evidence="2 3">
    <name type="scientific">Brevibacterium salitolerans</name>
    <dbReference type="NCBI Taxonomy" id="1403566"/>
    <lineage>
        <taxon>Bacteria</taxon>
        <taxon>Bacillati</taxon>
        <taxon>Actinomycetota</taxon>
        <taxon>Actinomycetes</taxon>
        <taxon>Micrococcales</taxon>
        <taxon>Brevibacteriaceae</taxon>
        <taxon>Brevibacterium</taxon>
    </lineage>
</organism>